<comment type="caution">
    <text evidence="1">The sequence shown here is derived from an EMBL/GenBank/DDBJ whole genome shotgun (WGS) entry which is preliminary data.</text>
</comment>
<gene>
    <name evidence="1" type="ORF">IFM89_013241</name>
</gene>
<dbReference type="AlphaFoldDB" id="A0A835ME97"/>
<protein>
    <submittedName>
        <fullName evidence="1">Uncharacterized protein</fullName>
    </submittedName>
</protein>
<dbReference type="Proteomes" id="UP000631114">
    <property type="component" value="Unassembled WGS sequence"/>
</dbReference>
<dbReference type="EMBL" id="JADFTS010000002">
    <property type="protein sequence ID" value="KAF9620576.1"/>
    <property type="molecule type" value="Genomic_DNA"/>
</dbReference>
<proteinExistence type="predicted"/>
<sequence length="98" mass="11460">MESLTGRSFLHSTTFRTASKAARYPFQLPKQNLLASRIFRSPVELSCVVETFTISHCYCFCIVDFYAFCFSTWSRLASRRYLNVMLFIIITISQFNYV</sequence>
<name>A0A835ME97_9MAGN</name>
<evidence type="ECO:0000313" key="1">
    <source>
        <dbReference type="EMBL" id="KAF9620576.1"/>
    </source>
</evidence>
<keyword evidence="2" id="KW-1185">Reference proteome</keyword>
<accession>A0A835ME97</accession>
<reference evidence="1 2" key="1">
    <citation type="submission" date="2020-10" db="EMBL/GenBank/DDBJ databases">
        <title>The Coptis chinensis genome and diversification of protoberbering-type alkaloids.</title>
        <authorList>
            <person name="Wang B."/>
            <person name="Shu S."/>
            <person name="Song C."/>
            <person name="Liu Y."/>
        </authorList>
    </citation>
    <scope>NUCLEOTIDE SEQUENCE [LARGE SCALE GENOMIC DNA]</scope>
    <source>
        <strain evidence="1">HL-2020</strain>
        <tissue evidence="1">Leaf</tissue>
    </source>
</reference>
<organism evidence="1 2">
    <name type="scientific">Coptis chinensis</name>
    <dbReference type="NCBI Taxonomy" id="261450"/>
    <lineage>
        <taxon>Eukaryota</taxon>
        <taxon>Viridiplantae</taxon>
        <taxon>Streptophyta</taxon>
        <taxon>Embryophyta</taxon>
        <taxon>Tracheophyta</taxon>
        <taxon>Spermatophyta</taxon>
        <taxon>Magnoliopsida</taxon>
        <taxon>Ranunculales</taxon>
        <taxon>Ranunculaceae</taxon>
        <taxon>Coptidoideae</taxon>
        <taxon>Coptis</taxon>
    </lineage>
</organism>
<evidence type="ECO:0000313" key="2">
    <source>
        <dbReference type="Proteomes" id="UP000631114"/>
    </source>
</evidence>